<keyword evidence="2" id="KW-1185">Reference proteome</keyword>
<name>A0AA35K146_9SAUR</name>
<accession>A0AA35K146</accession>
<evidence type="ECO:0000313" key="2">
    <source>
        <dbReference type="Proteomes" id="UP001178461"/>
    </source>
</evidence>
<protein>
    <submittedName>
        <fullName evidence="1">Uncharacterized protein</fullName>
    </submittedName>
</protein>
<reference evidence="1" key="1">
    <citation type="submission" date="2022-12" db="EMBL/GenBank/DDBJ databases">
        <authorList>
            <person name="Alioto T."/>
            <person name="Alioto T."/>
            <person name="Gomez Garrido J."/>
        </authorList>
    </citation>
    <scope>NUCLEOTIDE SEQUENCE</scope>
</reference>
<dbReference type="EMBL" id="OX395128">
    <property type="protein sequence ID" value="CAI5769276.1"/>
    <property type="molecule type" value="Genomic_DNA"/>
</dbReference>
<gene>
    <name evidence="1" type="ORF">PODLI_1B011975</name>
</gene>
<organism evidence="1 2">
    <name type="scientific">Podarcis lilfordi</name>
    <name type="common">Lilford's wall lizard</name>
    <dbReference type="NCBI Taxonomy" id="74358"/>
    <lineage>
        <taxon>Eukaryota</taxon>
        <taxon>Metazoa</taxon>
        <taxon>Chordata</taxon>
        <taxon>Craniata</taxon>
        <taxon>Vertebrata</taxon>
        <taxon>Euteleostomi</taxon>
        <taxon>Lepidosauria</taxon>
        <taxon>Squamata</taxon>
        <taxon>Bifurcata</taxon>
        <taxon>Unidentata</taxon>
        <taxon>Episquamata</taxon>
        <taxon>Laterata</taxon>
        <taxon>Lacertibaenia</taxon>
        <taxon>Lacertidae</taxon>
        <taxon>Podarcis</taxon>
    </lineage>
</organism>
<evidence type="ECO:0000313" key="1">
    <source>
        <dbReference type="EMBL" id="CAI5769276.1"/>
    </source>
</evidence>
<dbReference type="AlphaFoldDB" id="A0AA35K146"/>
<sequence>MYISSLIVMSYSSYYIIIFCSNNSVAQRETVAIRHTEFQAAPHSLLGELELVEQEAGCKKTAHLSVKTCSKPVCPPYLKILVPLLLHVANGSSLSFMHDARFMLECQKFWE</sequence>
<proteinExistence type="predicted"/>
<dbReference type="Proteomes" id="UP001178461">
    <property type="component" value="Chromosome 3"/>
</dbReference>